<organism evidence="1 2">
    <name type="scientific">Dentiscutata erythropus</name>
    <dbReference type="NCBI Taxonomy" id="1348616"/>
    <lineage>
        <taxon>Eukaryota</taxon>
        <taxon>Fungi</taxon>
        <taxon>Fungi incertae sedis</taxon>
        <taxon>Mucoromycota</taxon>
        <taxon>Glomeromycotina</taxon>
        <taxon>Glomeromycetes</taxon>
        <taxon>Diversisporales</taxon>
        <taxon>Gigasporaceae</taxon>
        <taxon>Dentiscutata</taxon>
    </lineage>
</organism>
<name>A0A9N9INC1_9GLOM</name>
<evidence type="ECO:0000313" key="1">
    <source>
        <dbReference type="EMBL" id="CAG8741197.1"/>
    </source>
</evidence>
<sequence length="40" mass="4442">MDLTIIKSSSESSKTMFLDESVDLTISKDISFDESVDLTI</sequence>
<comment type="caution">
    <text evidence="1">The sequence shown here is derived from an EMBL/GenBank/DDBJ whole genome shotgun (WGS) entry which is preliminary data.</text>
</comment>
<evidence type="ECO:0000313" key="2">
    <source>
        <dbReference type="Proteomes" id="UP000789405"/>
    </source>
</evidence>
<gene>
    <name evidence="1" type="ORF">DERYTH_LOCUS16018</name>
</gene>
<protein>
    <submittedName>
        <fullName evidence="1">15463_t:CDS:1</fullName>
    </submittedName>
</protein>
<accession>A0A9N9INC1</accession>
<dbReference type="AlphaFoldDB" id="A0A9N9INC1"/>
<dbReference type="Proteomes" id="UP000789405">
    <property type="component" value="Unassembled WGS sequence"/>
</dbReference>
<feature type="non-terminal residue" evidence="1">
    <location>
        <position position="40"/>
    </location>
</feature>
<proteinExistence type="predicted"/>
<dbReference type="EMBL" id="CAJVPY010013552">
    <property type="protein sequence ID" value="CAG8741197.1"/>
    <property type="molecule type" value="Genomic_DNA"/>
</dbReference>
<reference evidence="1" key="1">
    <citation type="submission" date="2021-06" db="EMBL/GenBank/DDBJ databases">
        <authorList>
            <person name="Kallberg Y."/>
            <person name="Tangrot J."/>
            <person name="Rosling A."/>
        </authorList>
    </citation>
    <scope>NUCLEOTIDE SEQUENCE</scope>
    <source>
        <strain evidence="1">MA453B</strain>
    </source>
</reference>
<keyword evidence="2" id="KW-1185">Reference proteome</keyword>